<accession>A0A1H3C5Z0</accession>
<reference evidence="3" key="1">
    <citation type="submission" date="2016-10" db="EMBL/GenBank/DDBJ databases">
        <authorList>
            <person name="Varghese N."/>
            <person name="Submissions S."/>
        </authorList>
    </citation>
    <scope>NUCLEOTIDE SEQUENCE [LARGE SCALE GENOMIC DNA]</scope>
    <source>
        <strain evidence="3">DSM 10014</strain>
    </source>
</reference>
<dbReference type="GeneID" id="94020038"/>
<evidence type="ECO:0000313" key="2">
    <source>
        <dbReference type="EMBL" id="SDX49485.1"/>
    </source>
</evidence>
<name>A0A1H3C5Z0_9RHOB</name>
<gene>
    <name evidence="2" type="ORF">SAMN04488041_10813</name>
</gene>
<dbReference type="AlphaFoldDB" id="A0A1H3C5Z0"/>
<evidence type="ECO:0000259" key="1">
    <source>
        <dbReference type="Pfam" id="PF20078"/>
    </source>
</evidence>
<dbReference type="RefSeq" id="WP_074637197.1">
    <property type="nucleotide sequence ID" value="NZ_CP160849.1"/>
</dbReference>
<organism evidence="2 3">
    <name type="scientific">Sulfitobacter pontiacus</name>
    <dbReference type="NCBI Taxonomy" id="60137"/>
    <lineage>
        <taxon>Bacteria</taxon>
        <taxon>Pseudomonadati</taxon>
        <taxon>Pseudomonadota</taxon>
        <taxon>Alphaproteobacteria</taxon>
        <taxon>Rhodobacterales</taxon>
        <taxon>Roseobacteraceae</taxon>
        <taxon>Sulfitobacter</taxon>
    </lineage>
</organism>
<sequence>MGATDDGKRRLDYALCRYGTSKLLFRGPLRGTSSPYVVFVGGTQTFGRYVETPFPALVELSSGVPCINFGLQNAGLDVFLHDTEVMKIAAGAHVTVVQVLGAHNMSNRYYSVHPRRNDRFIAPSKLLCSIYPEVDFAEFHFTRHLLEALKQVSPTRFAMVVRELQQAWIARMTLLLGRMTGPCVLLHLGPEKPTRDMGAQARAGPLFVTKAMVSQVSRLAAGVVYVTPSHAAISEGTAGMVFPPIEKERALQLPGVRAHQEIAKAVAQAIARLK</sequence>
<evidence type="ECO:0000313" key="3">
    <source>
        <dbReference type="Proteomes" id="UP000183076"/>
    </source>
</evidence>
<protein>
    <recommendedName>
        <fullName evidence="1">DUF6473 domain-containing protein</fullName>
    </recommendedName>
</protein>
<feature type="domain" description="DUF6473" evidence="1">
    <location>
        <begin position="1"/>
        <end position="273"/>
    </location>
</feature>
<dbReference type="STRING" id="60137.SAMN04488041_10813"/>
<dbReference type="EMBL" id="FNNB01000008">
    <property type="protein sequence ID" value="SDX49485.1"/>
    <property type="molecule type" value="Genomic_DNA"/>
</dbReference>
<dbReference type="Proteomes" id="UP000183076">
    <property type="component" value="Unassembled WGS sequence"/>
</dbReference>
<dbReference type="Pfam" id="PF20078">
    <property type="entry name" value="DUF6473"/>
    <property type="match status" value="1"/>
</dbReference>
<proteinExistence type="predicted"/>
<dbReference type="InterPro" id="IPR045524">
    <property type="entry name" value="DUF6473"/>
</dbReference>